<dbReference type="EMBL" id="FPCH01000001">
    <property type="protein sequence ID" value="SFV27480.1"/>
    <property type="molecule type" value="Genomic_DNA"/>
</dbReference>
<reference evidence="3" key="1">
    <citation type="submission" date="2016-10" db="EMBL/GenBank/DDBJ databases">
        <authorList>
            <person name="Varghese N."/>
            <person name="Submissions S."/>
        </authorList>
    </citation>
    <scope>NUCLEOTIDE SEQUENCE [LARGE SCALE GENOMIC DNA]</scope>
    <source>
        <strain evidence="3">DSM 1565</strain>
    </source>
</reference>
<dbReference type="RefSeq" id="WP_092864418.1">
    <property type="nucleotide sequence ID" value="NZ_FPCH01000001.1"/>
</dbReference>
<dbReference type="STRING" id="51670.SAMN04488557_0770"/>
<sequence>MSEYQEESDVGGARSGGRAQTIVGALILLFTIGVFGVVGWDAYNSVDKDKTGVRRILAKRWNDRTLVFPVEGADRAGRRALFDVVILTKNYGWVRGSTTELQKDDRRLSPQEIQEEVLAPQLREGLGSARGLIAVGLASQEGEIEREEQRGSQRAIRTARWVQEALGERIPMWTLNLGRYVDPCADCEDSDTSWQRPFIVIAVRNADEGTHISEALADAMSFKSNLPAPSRYSAFAFAKFTR</sequence>
<dbReference type="OrthoDB" id="7931641at2"/>
<organism evidence="2 3">
    <name type="scientific">Hyphomicrobium facile</name>
    <dbReference type="NCBI Taxonomy" id="51670"/>
    <lineage>
        <taxon>Bacteria</taxon>
        <taxon>Pseudomonadati</taxon>
        <taxon>Pseudomonadota</taxon>
        <taxon>Alphaproteobacteria</taxon>
        <taxon>Hyphomicrobiales</taxon>
        <taxon>Hyphomicrobiaceae</taxon>
        <taxon>Hyphomicrobium</taxon>
    </lineage>
</organism>
<evidence type="ECO:0000313" key="2">
    <source>
        <dbReference type="EMBL" id="SFV27480.1"/>
    </source>
</evidence>
<evidence type="ECO:0000313" key="3">
    <source>
        <dbReference type="Proteomes" id="UP000199423"/>
    </source>
</evidence>
<dbReference type="Proteomes" id="UP000199423">
    <property type="component" value="Unassembled WGS sequence"/>
</dbReference>
<accession>A0A1I7MYI2</accession>
<feature type="transmembrane region" description="Helical" evidence="1">
    <location>
        <begin position="21"/>
        <end position="40"/>
    </location>
</feature>
<keyword evidence="1" id="KW-0472">Membrane</keyword>
<proteinExistence type="predicted"/>
<name>A0A1I7MYI2_9HYPH</name>
<keyword evidence="1" id="KW-0812">Transmembrane</keyword>
<keyword evidence="3" id="KW-1185">Reference proteome</keyword>
<evidence type="ECO:0000256" key="1">
    <source>
        <dbReference type="SAM" id="Phobius"/>
    </source>
</evidence>
<keyword evidence="1" id="KW-1133">Transmembrane helix</keyword>
<protein>
    <submittedName>
        <fullName evidence="2">Uncharacterized protein</fullName>
    </submittedName>
</protein>
<gene>
    <name evidence="2" type="ORF">SAMN04488557_0770</name>
</gene>
<dbReference type="AlphaFoldDB" id="A0A1I7MYI2"/>